<evidence type="ECO:0000313" key="2">
    <source>
        <dbReference type="EMBL" id="CAG6392378.1"/>
    </source>
</evidence>
<accession>A0A9W4DQW2</accession>
<reference evidence="2" key="1">
    <citation type="submission" date="2021-05" db="EMBL/GenBank/DDBJ databases">
        <authorList>
            <person name="Arsene-Ploetze F."/>
        </authorList>
    </citation>
    <scope>NUCLEOTIDE SEQUENCE</scope>
    <source>
        <strain evidence="2">DSM 42138</strain>
    </source>
</reference>
<protein>
    <submittedName>
        <fullName evidence="2">Cell division protein FtsK</fullName>
    </submittedName>
</protein>
<feature type="region of interest" description="Disordered" evidence="1">
    <location>
        <begin position="1"/>
        <end position="89"/>
    </location>
</feature>
<keyword evidence="2" id="KW-0131">Cell cycle</keyword>
<evidence type="ECO:0000313" key="3">
    <source>
        <dbReference type="Proteomes" id="UP001152519"/>
    </source>
</evidence>
<dbReference type="Proteomes" id="UP001152519">
    <property type="component" value="Unassembled WGS sequence"/>
</dbReference>
<keyword evidence="3" id="KW-1185">Reference proteome</keyword>
<keyword evidence="2" id="KW-0132">Cell division</keyword>
<dbReference type="GO" id="GO:0051301">
    <property type="term" value="P:cell division"/>
    <property type="evidence" value="ECO:0007669"/>
    <property type="project" value="UniProtKB-KW"/>
</dbReference>
<evidence type="ECO:0000256" key="1">
    <source>
        <dbReference type="SAM" id="MobiDB-lite"/>
    </source>
</evidence>
<gene>
    <name evidence="2" type="ORF">SCOCK_160161</name>
</gene>
<proteinExistence type="predicted"/>
<feature type="compositionally biased region" description="Basic and acidic residues" evidence="1">
    <location>
        <begin position="1"/>
        <end position="15"/>
    </location>
</feature>
<dbReference type="EMBL" id="CAJSLV010000044">
    <property type="protein sequence ID" value="CAG6392378.1"/>
    <property type="molecule type" value="Genomic_DNA"/>
</dbReference>
<organism evidence="2 3">
    <name type="scientific">Actinacidiphila cocklensis</name>
    <dbReference type="NCBI Taxonomy" id="887465"/>
    <lineage>
        <taxon>Bacteria</taxon>
        <taxon>Bacillati</taxon>
        <taxon>Actinomycetota</taxon>
        <taxon>Actinomycetes</taxon>
        <taxon>Kitasatosporales</taxon>
        <taxon>Streptomycetaceae</taxon>
        <taxon>Actinacidiphila</taxon>
    </lineage>
</organism>
<feature type="compositionally biased region" description="Low complexity" evidence="1">
    <location>
        <begin position="20"/>
        <end position="51"/>
    </location>
</feature>
<name>A0A9W4DQW2_9ACTN</name>
<dbReference type="AlphaFoldDB" id="A0A9W4DQW2"/>
<sequence>MIGRRLDPADADRRTGPGAGLPALAGVAPRQPAPGARRAARPPALGAVRPLGGRDVDTGPGVVDAPRGPATVPSEYRQPEIRSQGRVGA</sequence>
<comment type="caution">
    <text evidence="2">The sequence shown here is derived from an EMBL/GenBank/DDBJ whole genome shotgun (WGS) entry which is preliminary data.</text>
</comment>